<evidence type="ECO:0000256" key="1">
    <source>
        <dbReference type="SAM" id="MobiDB-lite"/>
    </source>
</evidence>
<protein>
    <recommendedName>
        <fullName evidence="4">DUF834 domain-containing protein</fullName>
    </recommendedName>
</protein>
<accession>A0A0D3HRE1</accession>
<feature type="region of interest" description="Disordered" evidence="1">
    <location>
        <begin position="54"/>
        <end position="118"/>
    </location>
</feature>
<dbReference type="Proteomes" id="UP000026960">
    <property type="component" value="Chromosome 12"/>
</dbReference>
<feature type="compositionally biased region" description="Basic and acidic residues" evidence="1">
    <location>
        <begin position="11"/>
        <end position="23"/>
    </location>
</feature>
<proteinExistence type="predicted"/>
<dbReference type="EnsemblPlants" id="OBART12G02750.1">
    <property type="protein sequence ID" value="OBART12G02750.1"/>
    <property type="gene ID" value="OBART12G02750"/>
</dbReference>
<feature type="region of interest" description="Disordered" evidence="1">
    <location>
        <begin position="1"/>
        <end position="23"/>
    </location>
</feature>
<evidence type="ECO:0008006" key="4">
    <source>
        <dbReference type="Google" id="ProtNLM"/>
    </source>
</evidence>
<reference evidence="2" key="1">
    <citation type="journal article" date="2009" name="Rice">
        <title>De Novo Next Generation Sequencing of Plant Genomes.</title>
        <authorList>
            <person name="Rounsley S."/>
            <person name="Marri P.R."/>
            <person name="Yu Y."/>
            <person name="He R."/>
            <person name="Sisneros N."/>
            <person name="Goicoechea J.L."/>
            <person name="Lee S.J."/>
            <person name="Angelova A."/>
            <person name="Kudrna D."/>
            <person name="Luo M."/>
            <person name="Affourtit J."/>
            <person name="Desany B."/>
            <person name="Knight J."/>
            <person name="Niazi F."/>
            <person name="Egholm M."/>
            <person name="Wing R.A."/>
        </authorList>
    </citation>
    <scope>NUCLEOTIDE SEQUENCE [LARGE SCALE GENOMIC DNA]</scope>
    <source>
        <strain evidence="2">cv. IRGC 105608</strain>
    </source>
</reference>
<keyword evidence="3" id="KW-1185">Reference proteome</keyword>
<reference evidence="2" key="2">
    <citation type="submission" date="2015-03" db="UniProtKB">
        <authorList>
            <consortium name="EnsemblPlants"/>
        </authorList>
    </citation>
    <scope>IDENTIFICATION</scope>
</reference>
<name>A0A0D3HRE1_9ORYZ</name>
<evidence type="ECO:0000313" key="2">
    <source>
        <dbReference type="EnsemblPlants" id="OBART12G02750.1"/>
    </source>
</evidence>
<evidence type="ECO:0000313" key="3">
    <source>
        <dbReference type="Proteomes" id="UP000026960"/>
    </source>
</evidence>
<organism evidence="2">
    <name type="scientific">Oryza barthii</name>
    <dbReference type="NCBI Taxonomy" id="65489"/>
    <lineage>
        <taxon>Eukaryota</taxon>
        <taxon>Viridiplantae</taxon>
        <taxon>Streptophyta</taxon>
        <taxon>Embryophyta</taxon>
        <taxon>Tracheophyta</taxon>
        <taxon>Spermatophyta</taxon>
        <taxon>Magnoliopsida</taxon>
        <taxon>Liliopsida</taxon>
        <taxon>Poales</taxon>
        <taxon>Poaceae</taxon>
        <taxon>BOP clade</taxon>
        <taxon>Oryzoideae</taxon>
        <taxon>Oryzeae</taxon>
        <taxon>Oryzinae</taxon>
        <taxon>Oryza</taxon>
    </lineage>
</organism>
<dbReference type="PaxDb" id="65489-OBART12G02750.1"/>
<dbReference type="Gramene" id="OBART12G02750.1">
    <property type="protein sequence ID" value="OBART12G02750.1"/>
    <property type="gene ID" value="OBART12G02750"/>
</dbReference>
<sequence>MEAGGVGGQARVDEAEADGANREREVAVVVIVWPHVERQWRLAAWVDEAERMAPTWRGKSPPSSSMATRGKATEAGGVTGGGSLTAGAVPTPASSCRHRSSTPPPIHDETQTWTDSDG</sequence>
<dbReference type="AlphaFoldDB" id="A0A0D3HRE1"/>
<dbReference type="HOGENOM" id="CLU_2076671_0_0_1"/>